<gene>
    <name evidence="2" type="primary">AACS_0</name>
    <name evidence="2" type="ORF">CEXT_147081</name>
</gene>
<keyword evidence="3" id="KW-1185">Reference proteome</keyword>
<dbReference type="InterPro" id="IPR042099">
    <property type="entry name" value="ANL_N_sf"/>
</dbReference>
<dbReference type="GO" id="GO:0030729">
    <property type="term" value="F:acetoacetate-CoA ligase activity"/>
    <property type="evidence" value="ECO:0007669"/>
    <property type="project" value="TreeGrafter"/>
</dbReference>
<comment type="caution">
    <text evidence="2">The sequence shown here is derived from an EMBL/GenBank/DDBJ whole genome shotgun (WGS) entry which is preliminary data.</text>
</comment>
<evidence type="ECO:0000259" key="1">
    <source>
        <dbReference type="Pfam" id="PF00501"/>
    </source>
</evidence>
<dbReference type="InterPro" id="IPR020845">
    <property type="entry name" value="AMP-binding_CS"/>
</dbReference>
<dbReference type="EMBL" id="BPLR01004153">
    <property type="protein sequence ID" value="GIX92740.1"/>
    <property type="molecule type" value="Genomic_DNA"/>
</dbReference>
<dbReference type="Gene3D" id="3.40.50.12780">
    <property type="entry name" value="N-terminal domain of ligase-like"/>
    <property type="match status" value="1"/>
</dbReference>
<dbReference type="PANTHER" id="PTHR42921">
    <property type="entry name" value="ACETOACETYL-COA SYNTHETASE"/>
    <property type="match status" value="1"/>
</dbReference>
<dbReference type="PANTHER" id="PTHR42921:SF1">
    <property type="entry name" value="ACETOACETYL-COA SYNTHETASE"/>
    <property type="match status" value="1"/>
</dbReference>
<sequence length="101" mass="11765">MKRDQFPKLNLSKFHFSHPVFISFTSGTTGLPKVMMHGCGALMPTAKEFWLQLDCTRDSTWFSMSPVPWVSWNMCCLSVLLKFSFLRRSAIFLSPTYFWDN</sequence>
<dbReference type="Pfam" id="PF00501">
    <property type="entry name" value="AMP-binding"/>
    <property type="match status" value="1"/>
</dbReference>
<dbReference type="InterPro" id="IPR000873">
    <property type="entry name" value="AMP-dep_synth/lig_dom"/>
</dbReference>
<feature type="domain" description="AMP-dependent synthetase/ligase" evidence="1">
    <location>
        <begin position="17"/>
        <end position="81"/>
    </location>
</feature>
<dbReference type="AlphaFoldDB" id="A0AAV4P6A9"/>
<dbReference type="SUPFAM" id="SSF56801">
    <property type="entry name" value="Acetyl-CoA synthetase-like"/>
    <property type="match status" value="1"/>
</dbReference>
<name>A0AAV4P6A9_CAEEX</name>
<organism evidence="2 3">
    <name type="scientific">Caerostris extrusa</name>
    <name type="common">Bark spider</name>
    <name type="synonym">Caerostris bankana</name>
    <dbReference type="NCBI Taxonomy" id="172846"/>
    <lineage>
        <taxon>Eukaryota</taxon>
        <taxon>Metazoa</taxon>
        <taxon>Ecdysozoa</taxon>
        <taxon>Arthropoda</taxon>
        <taxon>Chelicerata</taxon>
        <taxon>Arachnida</taxon>
        <taxon>Araneae</taxon>
        <taxon>Araneomorphae</taxon>
        <taxon>Entelegynae</taxon>
        <taxon>Araneoidea</taxon>
        <taxon>Araneidae</taxon>
        <taxon>Caerostris</taxon>
    </lineage>
</organism>
<dbReference type="PROSITE" id="PS00455">
    <property type="entry name" value="AMP_BINDING"/>
    <property type="match status" value="1"/>
</dbReference>
<reference evidence="2 3" key="1">
    <citation type="submission" date="2021-06" db="EMBL/GenBank/DDBJ databases">
        <title>Caerostris extrusa draft genome.</title>
        <authorList>
            <person name="Kono N."/>
            <person name="Arakawa K."/>
        </authorList>
    </citation>
    <scope>NUCLEOTIDE SEQUENCE [LARGE SCALE GENOMIC DNA]</scope>
</reference>
<evidence type="ECO:0000313" key="2">
    <source>
        <dbReference type="EMBL" id="GIX92740.1"/>
    </source>
</evidence>
<evidence type="ECO:0000313" key="3">
    <source>
        <dbReference type="Proteomes" id="UP001054945"/>
    </source>
</evidence>
<accession>A0AAV4P6A9</accession>
<proteinExistence type="predicted"/>
<dbReference type="Proteomes" id="UP001054945">
    <property type="component" value="Unassembled WGS sequence"/>
</dbReference>
<protein>
    <submittedName>
        <fullName evidence="2">Acetoacetyl-CoA synthetase</fullName>
    </submittedName>
</protein>